<name>E3IZG6_PSEI1</name>
<organism evidence="2 3">
    <name type="scientific">Pseudofrankia inefficax (strain DSM 45817 / CECT 9037 / DDB 130130 / EuI1c)</name>
    <name type="common">Frankia inefficax</name>
    <dbReference type="NCBI Taxonomy" id="298654"/>
    <lineage>
        <taxon>Bacteria</taxon>
        <taxon>Bacillati</taxon>
        <taxon>Actinomycetota</taxon>
        <taxon>Actinomycetes</taxon>
        <taxon>Frankiales</taxon>
        <taxon>Frankiaceae</taxon>
        <taxon>Pseudofrankia</taxon>
    </lineage>
</organism>
<dbReference type="InParanoid" id="E3IZG6"/>
<dbReference type="KEGG" id="fri:FraEuI1c_4745"/>
<evidence type="ECO:0000313" key="3">
    <source>
        <dbReference type="Proteomes" id="UP000002484"/>
    </source>
</evidence>
<dbReference type="HOGENOM" id="CLU_037944_0_0_11"/>
<gene>
    <name evidence="2" type="ordered locus">FraEuI1c_4745</name>
</gene>
<keyword evidence="1" id="KW-1133">Transmembrane helix</keyword>
<reference evidence="2 3" key="1">
    <citation type="submission" date="2010-10" db="EMBL/GenBank/DDBJ databases">
        <title>Complete sequence of Frankia sp. EuI1c.</title>
        <authorList>
            <consortium name="US DOE Joint Genome Institute"/>
            <person name="Lucas S."/>
            <person name="Copeland A."/>
            <person name="Lapidus A."/>
            <person name="Cheng J.-F."/>
            <person name="Bruce D."/>
            <person name="Goodwin L."/>
            <person name="Pitluck S."/>
            <person name="Chertkov O."/>
            <person name="Detter J.C."/>
            <person name="Han C."/>
            <person name="Tapia R."/>
            <person name="Land M."/>
            <person name="Hauser L."/>
            <person name="Jeffries C."/>
            <person name="Kyrpides N."/>
            <person name="Ivanova N."/>
            <person name="Mikhailova N."/>
            <person name="Beauchemin N."/>
            <person name="Sen A."/>
            <person name="Sur S.A."/>
            <person name="Gtari M."/>
            <person name="Wall L."/>
            <person name="Tisa L."/>
            <person name="Woyke T."/>
        </authorList>
    </citation>
    <scope>NUCLEOTIDE SEQUENCE [LARGE SCALE GENOMIC DNA]</scope>
    <source>
        <strain evidence="3">DSM 45817 / CECT 9037 / EuI1c</strain>
    </source>
</reference>
<evidence type="ECO:0000313" key="2">
    <source>
        <dbReference type="EMBL" id="ADP82736.1"/>
    </source>
</evidence>
<dbReference type="EMBL" id="CP002299">
    <property type="protein sequence ID" value="ADP82736.1"/>
    <property type="molecule type" value="Genomic_DNA"/>
</dbReference>
<feature type="transmembrane region" description="Helical" evidence="1">
    <location>
        <begin position="6"/>
        <end position="24"/>
    </location>
</feature>
<dbReference type="STRING" id="298654.FraEuI1c_4745"/>
<protein>
    <submittedName>
        <fullName evidence="2">Uncharacterized protein</fullName>
    </submittedName>
</protein>
<dbReference type="OrthoDB" id="6286374at2"/>
<keyword evidence="1" id="KW-0812">Transmembrane</keyword>
<proteinExistence type="predicted"/>
<accession>E3IZG6</accession>
<dbReference type="eggNOG" id="ENOG502ZAQR">
    <property type="taxonomic scope" value="Bacteria"/>
</dbReference>
<dbReference type="AlphaFoldDB" id="E3IZG6"/>
<evidence type="ECO:0000256" key="1">
    <source>
        <dbReference type="SAM" id="Phobius"/>
    </source>
</evidence>
<sequence length="426" mass="44990">MPDSAVLQVLIGLALVFAVFSVAVSRMNETVLGFLNYRGRQLEAELRRLTSENVERDPALPVEPVAAPAGAVRDLTAEMLDGPLRGLRTGGRPSVPAVGATALASGWWQRVRRAQRLRLPAYLPSTEFARAVLDLVEPAPRALLARVSPQDMAKVFDATVTDEQRAAYADAYRAAYAGLTRDTARALQAALPAGYESGLAVTTAMIALLPLAGPADEPAGATVPADASTAPAPMLPLSAEIALLPESSLKTALIGIAARAGADRDKLLAELAGWYDSSMDRLSGWYKRRVSRFLLVYALVLTVVFNLDTISLTRALWQDSAVRTAAVATAESRVSAPNDPSTAGGEGAVEAVRDIGALQIPFGWTRSHAASDPRTLPNDAGGWALKVLGWLIAVAALAAGAPFWFDLLGRLVNMRSTGPKPKPADG</sequence>
<keyword evidence="3" id="KW-1185">Reference proteome</keyword>
<feature type="transmembrane region" description="Helical" evidence="1">
    <location>
        <begin position="383"/>
        <end position="405"/>
    </location>
</feature>
<feature type="transmembrane region" description="Helical" evidence="1">
    <location>
        <begin position="290"/>
        <end position="307"/>
    </location>
</feature>
<keyword evidence="1" id="KW-0472">Membrane</keyword>
<dbReference type="Proteomes" id="UP000002484">
    <property type="component" value="Chromosome"/>
</dbReference>